<dbReference type="AlphaFoldDB" id="E9ICU1"/>
<name>E9ICU1_SOLIN</name>
<feature type="non-terminal residue" evidence="4">
    <location>
        <position position="214"/>
    </location>
</feature>
<reference evidence="4" key="1">
    <citation type="journal article" date="2011" name="Proc. Natl. Acad. Sci. U.S.A.">
        <title>The genome of the fire ant Solenopsis invicta.</title>
        <authorList>
            <person name="Wurm Y."/>
            <person name="Wang J."/>
            <person name="Riba-Grognuz O."/>
            <person name="Corona M."/>
            <person name="Nygaard S."/>
            <person name="Hunt B.G."/>
            <person name="Ingram K.K."/>
            <person name="Falquet L."/>
            <person name="Nipitwattanaphon M."/>
            <person name="Gotzek D."/>
            <person name="Dijkstra M.B."/>
            <person name="Oettler J."/>
            <person name="Comtesse F."/>
            <person name="Shih C.J."/>
            <person name="Wu W.J."/>
            <person name="Yang C.C."/>
            <person name="Thomas J."/>
            <person name="Beaudoing E."/>
            <person name="Pradervand S."/>
            <person name="Flegel V."/>
            <person name="Cook E.D."/>
            <person name="Fabbretti R."/>
            <person name="Stockinger H."/>
            <person name="Long L."/>
            <person name="Farmerie W.G."/>
            <person name="Oakey J."/>
            <person name="Boomsma J.J."/>
            <person name="Pamilo P."/>
            <person name="Yi S.V."/>
            <person name="Heinze J."/>
            <person name="Goodisman M.A."/>
            <person name="Farinelli L."/>
            <person name="Harshman K."/>
            <person name="Hulo N."/>
            <person name="Cerutti L."/>
            <person name="Xenarios I."/>
            <person name="Shoemaker D."/>
            <person name="Keller L."/>
        </authorList>
    </citation>
    <scope>NUCLEOTIDE SEQUENCE [LARGE SCALE GENOMIC DNA]</scope>
</reference>
<evidence type="ECO:0000256" key="1">
    <source>
        <dbReference type="ARBA" id="ARBA00006194"/>
    </source>
</evidence>
<dbReference type="Gene3D" id="3.30.420.80">
    <property type="entry name" value="Ribosomal protein S11"/>
    <property type="match status" value="1"/>
</dbReference>
<evidence type="ECO:0008006" key="5">
    <source>
        <dbReference type="Google" id="ProtNLM"/>
    </source>
</evidence>
<dbReference type="OMA" id="TITCCKE"/>
<proteinExistence type="inferred from homology"/>
<comment type="similarity">
    <text evidence="1">Belongs to the universal ribosomal protein uS11 family.</text>
</comment>
<dbReference type="PANTHER" id="PTHR11759">
    <property type="entry name" value="40S RIBOSOMAL PROTEIN S14/30S RIBOSOMAL PROTEIN S11"/>
    <property type="match status" value="1"/>
</dbReference>
<sequence length="214" mass="23596">MIKSALGLSKFFVLRETALADGRSISALVRLSAITSRNICTTPLCSKEIRMRNEKVKVGHSSKYGLTEGETMPETTNISQQEHLFPDADTPNRLFNGVPFKELHVINIKSTPNNTIMNFTDFKGVPLAIHSAGIEGYKNAKKGTNLAAQQAAITFGNRILEYGVNTVRLRVQGIGAGRMSSIKGLQMTGLNIVSITDDTRVSWNPPRPRKQRRI</sequence>
<evidence type="ECO:0000256" key="3">
    <source>
        <dbReference type="ARBA" id="ARBA00023274"/>
    </source>
</evidence>
<dbReference type="GO" id="GO:1990904">
    <property type="term" value="C:ribonucleoprotein complex"/>
    <property type="evidence" value="ECO:0007669"/>
    <property type="project" value="UniProtKB-KW"/>
</dbReference>
<organism>
    <name type="scientific">Solenopsis invicta</name>
    <name type="common">Red imported fire ant</name>
    <name type="synonym">Solenopsis wagneri</name>
    <dbReference type="NCBI Taxonomy" id="13686"/>
    <lineage>
        <taxon>Eukaryota</taxon>
        <taxon>Metazoa</taxon>
        <taxon>Ecdysozoa</taxon>
        <taxon>Arthropoda</taxon>
        <taxon>Hexapoda</taxon>
        <taxon>Insecta</taxon>
        <taxon>Pterygota</taxon>
        <taxon>Neoptera</taxon>
        <taxon>Endopterygota</taxon>
        <taxon>Hymenoptera</taxon>
        <taxon>Apocrita</taxon>
        <taxon>Aculeata</taxon>
        <taxon>Formicoidea</taxon>
        <taxon>Formicidae</taxon>
        <taxon>Myrmicinae</taxon>
        <taxon>Solenopsis</taxon>
    </lineage>
</organism>
<evidence type="ECO:0000313" key="4">
    <source>
        <dbReference type="EMBL" id="EFZ21612.1"/>
    </source>
</evidence>
<dbReference type="OrthoDB" id="1654884at2759"/>
<dbReference type="GO" id="GO:0006412">
    <property type="term" value="P:translation"/>
    <property type="evidence" value="ECO:0007669"/>
    <property type="project" value="InterPro"/>
</dbReference>
<dbReference type="GO" id="GO:0003735">
    <property type="term" value="F:structural constituent of ribosome"/>
    <property type="evidence" value="ECO:0007669"/>
    <property type="project" value="InterPro"/>
</dbReference>
<dbReference type="InterPro" id="IPR001971">
    <property type="entry name" value="Ribosomal_uS11"/>
</dbReference>
<evidence type="ECO:0000256" key="2">
    <source>
        <dbReference type="ARBA" id="ARBA00022980"/>
    </source>
</evidence>
<dbReference type="EMBL" id="GL762368">
    <property type="protein sequence ID" value="EFZ21612.1"/>
    <property type="molecule type" value="Genomic_DNA"/>
</dbReference>
<keyword evidence="3" id="KW-0687">Ribonucleoprotein</keyword>
<dbReference type="SUPFAM" id="SSF53137">
    <property type="entry name" value="Translational machinery components"/>
    <property type="match status" value="1"/>
</dbReference>
<protein>
    <recommendedName>
        <fullName evidence="5">Ribosomal protein S11</fullName>
    </recommendedName>
</protein>
<dbReference type="Pfam" id="PF00411">
    <property type="entry name" value="Ribosomal_S11"/>
    <property type="match status" value="1"/>
</dbReference>
<keyword evidence="2" id="KW-0689">Ribosomal protein</keyword>
<gene>
    <name evidence="4" type="ORF">SINV_08953</name>
</gene>
<accession>E9ICU1</accession>
<dbReference type="HOGENOM" id="CLU_072439_1_1_1"/>
<dbReference type="GO" id="GO:0005840">
    <property type="term" value="C:ribosome"/>
    <property type="evidence" value="ECO:0007669"/>
    <property type="project" value="UniProtKB-KW"/>
</dbReference>
<dbReference type="HAMAP" id="MF_01310">
    <property type="entry name" value="Ribosomal_uS11"/>
    <property type="match status" value="1"/>
</dbReference>
<dbReference type="InterPro" id="IPR036967">
    <property type="entry name" value="Ribosomal_uS11_sf"/>
</dbReference>